<keyword evidence="3" id="KW-0732">Signal</keyword>
<protein>
    <submittedName>
        <fullName evidence="5">S-layer homology domain-containing protein</fullName>
    </submittedName>
</protein>
<dbReference type="RefSeq" id="WP_205132807.1">
    <property type="nucleotide sequence ID" value="NZ_JACSNT010000002.1"/>
</dbReference>
<sequence length="518" mass="56289">MKKLTACLLAAILAVCMGLQPVFAAVSTNAQSWARPMVEKAYENGIATETLLQKATSPITRAEFCQSAMALYEQITGKAAVPSGTSTFTDCSDPDVLAASELKIISGMGDGTFRPDSPLTREQLCIILSRLLNACGIPLEEQGDSRTFTDISGLKETSQNYIHQISAAGFMSGYTDGTFLPHNSLRVQEALVVLVNVMEYAQEYTGGGQVTTPESSIAEEEGQEESAASEEVSPEPDSPTQEEAGAGETYTAAASVSVHGKKISVGMTVSELKSIWGEPSSVDDTVYGLTRYVYDADDNICLLASIQKNQVITFYILADEMVWNGKTVPELPSQMDADIRISAYSHSGIYEDDTVQVMFPMDYIGQIRGVLVTDLTFAKGDHLTSGTNLSLREDIAEEIFALINTLRVLENEEPLVWEENLAATSVDHSADMVKQNYFDYNNPDGTTPFARMQKKAVDFHTASEVIANVRGDVPELFTELLKNTGRFNIITDETMTHAGVGVASNTKTLYLTMDMCGF</sequence>
<accession>A0ABS2G926</accession>
<evidence type="ECO:0000256" key="1">
    <source>
        <dbReference type="ARBA" id="ARBA00022737"/>
    </source>
</evidence>
<dbReference type="PANTHER" id="PTHR31157">
    <property type="entry name" value="SCP DOMAIN-CONTAINING PROTEIN"/>
    <property type="match status" value="1"/>
</dbReference>
<feature type="domain" description="SLH" evidence="4">
    <location>
        <begin position="145"/>
        <end position="208"/>
    </location>
</feature>
<evidence type="ECO:0000259" key="4">
    <source>
        <dbReference type="PROSITE" id="PS51272"/>
    </source>
</evidence>
<evidence type="ECO:0000256" key="2">
    <source>
        <dbReference type="SAM" id="MobiDB-lite"/>
    </source>
</evidence>
<dbReference type="Gene3D" id="3.40.33.10">
    <property type="entry name" value="CAP"/>
    <property type="match status" value="1"/>
</dbReference>
<dbReference type="CDD" id="cd05379">
    <property type="entry name" value="CAP_bacterial"/>
    <property type="match status" value="1"/>
</dbReference>
<keyword evidence="1" id="KW-0677">Repeat</keyword>
<dbReference type="SUPFAM" id="SSF55797">
    <property type="entry name" value="PR-1-like"/>
    <property type="match status" value="1"/>
</dbReference>
<dbReference type="InterPro" id="IPR035940">
    <property type="entry name" value="CAP_sf"/>
</dbReference>
<feature type="signal peptide" evidence="3">
    <location>
        <begin position="1"/>
        <end position="24"/>
    </location>
</feature>
<feature type="chain" id="PRO_5046502555" evidence="3">
    <location>
        <begin position="25"/>
        <end position="518"/>
    </location>
</feature>
<dbReference type="EMBL" id="JACSNV010000008">
    <property type="protein sequence ID" value="MBM6877976.1"/>
    <property type="molecule type" value="Genomic_DNA"/>
</dbReference>
<dbReference type="PROSITE" id="PS51272">
    <property type="entry name" value="SLH"/>
    <property type="match status" value="2"/>
</dbReference>
<evidence type="ECO:0000256" key="3">
    <source>
        <dbReference type="SAM" id="SignalP"/>
    </source>
</evidence>
<feature type="domain" description="SLH" evidence="4">
    <location>
        <begin position="79"/>
        <end position="142"/>
    </location>
</feature>
<feature type="region of interest" description="Disordered" evidence="2">
    <location>
        <begin position="205"/>
        <end position="250"/>
    </location>
</feature>
<dbReference type="Pfam" id="PF00395">
    <property type="entry name" value="SLH"/>
    <property type="match status" value="2"/>
</dbReference>
<feature type="compositionally biased region" description="Acidic residues" evidence="2">
    <location>
        <begin position="217"/>
        <end position="234"/>
    </location>
</feature>
<feature type="compositionally biased region" description="Low complexity" evidence="2">
    <location>
        <begin position="238"/>
        <end position="250"/>
    </location>
</feature>
<reference evidence="5 6" key="1">
    <citation type="journal article" date="2021" name="Sci. Rep.">
        <title>The distribution of antibiotic resistance genes in chicken gut microbiota commensals.</title>
        <authorList>
            <person name="Juricova H."/>
            <person name="Matiasovicova J."/>
            <person name="Kubasova T."/>
            <person name="Cejkova D."/>
            <person name="Rychlik I."/>
        </authorList>
    </citation>
    <scope>NUCLEOTIDE SEQUENCE [LARGE SCALE GENOMIC DNA]</scope>
    <source>
        <strain evidence="5 6">An431b</strain>
    </source>
</reference>
<dbReference type="PANTHER" id="PTHR31157:SF1">
    <property type="entry name" value="SCP DOMAIN-CONTAINING PROTEIN"/>
    <property type="match status" value="1"/>
</dbReference>
<evidence type="ECO:0000313" key="6">
    <source>
        <dbReference type="Proteomes" id="UP000729290"/>
    </source>
</evidence>
<organism evidence="5 6">
    <name type="scientific">Anaerotignum lactatifermentans</name>
    <dbReference type="NCBI Taxonomy" id="160404"/>
    <lineage>
        <taxon>Bacteria</taxon>
        <taxon>Bacillati</taxon>
        <taxon>Bacillota</taxon>
        <taxon>Clostridia</taxon>
        <taxon>Lachnospirales</taxon>
        <taxon>Anaerotignaceae</taxon>
        <taxon>Anaerotignum</taxon>
    </lineage>
</organism>
<dbReference type="InterPro" id="IPR014044">
    <property type="entry name" value="CAP_dom"/>
</dbReference>
<dbReference type="Proteomes" id="UP000729290">
    <property type="component" value="Unassembled WGS sequence"/>
</dbReference>
<gene>
    <name evidence="5" type="ORF">H9X83_07360</name>
</gene>
<evidence type="ECO:0000313" key="5">
    <source>
        <dbReference type="EMBL" id="MBM6877976.1"/>
    </source>
</evidence>
<dbReference type="Pfam" id="PF00188">
    <property type="entry name" value="CAP"/>
    <property type="match status" value="1"/>
</dbReference>
<comment type="caution">
    <text evidence="5">The sequence shown here is derived from an EMBL/GenBank/DDBJ whole genome shotgun (WGS) entry which is preliminary data.</text>
</comment>
<keyword evidence="6" id="KW-1185">Reference proteome</keyword>
<proteinExistence type="predicted"/>
<name>A0ABS2G926_9FIRM</name>
<dbReference type="InterPro" id="IPR001119">
    <property type="entry name" value="SLH_dom"/>
</dbReference>